<dbReference type="EMBL" id="CP006719">
    <property type="protein sequence ID" value="AGV19755.1"/>
    <property type="molecule type" value="Genomic_DNA"/>
</dbReference>
<dbReference type="KEGG" id="vag:N646_3946"/>
<name>A0A2I3CQ89_VIBAX</name>
<accession>A0A2I3CQ89</accession>
<protein>
    <submittedName>
        <fullName evidence="1">Uncharacterized protein</fullName>
    </submittedName>
</protein>
<proteinExistence type="predicted"/>
<reference evidence="1 2" key="1">
    <citation type="journal article" date="2015" name="Genome Announc.">
        <title>Complete genome sequence of Vibrio alginolyticus ATCC 17749.</title>
        <authorList>
            <person name="Liu X.F."/>
            <person name="Cao Y."/>
            <person name="Zhang H.L."/>
            <person name="Chen Y.J."/>
            <person name="Hu C.J."/>
        </authorList>
    </citation>
    <scope>NUCLEOTIDE SEQUENCE [LARGE SCALE GENOMIC DNA]</scope>
    <source>
        <strain evidence="2">ATCC 17749 / DSM 2171 / NBRC 15630 / NCIMB 1903 / NCTC 12160 / XII-53</strain>
    </source>
</reference>
<dbReference type="Proteomes" id="UP000016714">
    <property type="component" value="Chromosome 2"/>
</dbReference>
<evidence type="ECO:0000313" key="2">
    <source>
        <dbReference type="Proteomes" id="UP000016714"/>
    </source>
</evidence>
<organism evidence="1 2">
    <name type="scientific">Vibrio alginolyticus (strain ATCC 17749 / DSM 2171 / NBRC 15630 / NCIMB 1903 / NCTC 12160 / XII-53)</name>
    <dbReference type="NCBI Taxonomy" id="1219076"/>
    <lineage>
        <taxon>Bacteria</taxon>
        <taxon>Pseudomonadati</taxon>
        <taxon>Pseudomonadota</taxon>
        <taxon>Gammaproteobacteria</taxon>
        <taxon>Vibrionales</taxon>
        <taxon>Vibrionaceae</taxon>
        <taxon>Vibrio</taxon>
    </lineage>
</organism>
<evidence type="ECO:0000313" key="1">
    <source>
        <dbReference type="EMBL" id="AGV19755.1"/>
    </source>
</evidence>
<gene>
    <name evidence="1" type="ORF">N646_3946</name>
</gene>
<sequence length="56" mass="6477">MHCSSWLTSNQDITNYKKMFKRKIVAGGDESYGDESYNAEIKKAHMCVRLYLVTQS</sequence>
<dbReference type="HOGENOM" id="CLU_3013049_0_0_6"/>
<dbReference type="AlphaFoldDB" id="A0A2I3CQ89"/>